<accession>A0A5E4QP47</accession>
<dbReference type="GO" id="GO:0042026">
    <property type="term" value="P:protein refolding"/>
    <property type="evidence" value="ECO:0007669"/>
    <property type="project" value="TreeGrafter"/>
</dbReference>
<dbReference type="Gene3D" id="2.60.40.790">
    <property type="match status" value="1"/>
</dbReference>
<evidence type="ECO:0000256" key="3">
    <source>
        <dbReference type="PIRSR" id="PIRSR036514-1"/>
    </source>
</evidence>
<comment type="similarity">
    <text evidence="2 4 5">Belongs to the small heat shock protein (HSP20) family.</text>
</comment>
<feature type="binding site" evidence="3">
    <location>
        <position position="105"/>
    </location>
    <ligand>
        <name>Zn(2+)</name>
        <dbReference type="ChEBI" id="CHEBI:29105"/>
        <label>1</label>
    </ligand>
</feature>
<dbReference type="PANTHER" id="PTHR45640:SF13">
    <property type="entry name" value="HEAT SHOCK PROTEIN 22-RELATED"/>
    <property type="match status" value="1"/>
</dbReference>
<dbReference type="InterPro" id="IPR008978">
    <property type="entry name" value="HSP20-like_chaperone"/>
</dbReference>
<evidence type="ECO:0000259" key="7">
    <source>
        <dbReference type="PROSITE" id="PS01031"/>
    </source>
</evidence>
<dbReference type="PANTHER" id="PTHR45640">
    <property type="entry name" value="HEAT SHOCK PROTEIN HSP-12.2-RELATED"/>
    <property type="match status" value="1"/>
</dbReference>
<dbReference type="GO" id="GO:0005737">
    <property type="term" value="C:cytoplasm"/>
    <property type="evidence" value="ECO:0007669"/>
    <property type="project" value="TreeGrafter"/>
</dbReference>
<feature type="region of interest" description="Disordered" evidence="6">
    <location>
        <begin position="150"/>
        <end position="180"/>
    </location>
</feature>
<dbReference type="GO" id="GO:0005634">
    <property type="term" value="C:nucleus"/>
    <property type="evidence" value="ECO:0007669"/>
    <property type="project" value="TreeGrafter"/>
</dbReference>
<dbReference type="GO" id="GO:0051082">
    <property type="term" value="F:unfolded protein binding"/>
    <property type="evidence" value="ECO:0007669"/>
    <property type="project" value="TreeGrafter"/>
</dbReference>
<reference evidence="8 9" key="1">
    <citation type="submission" date="2017-07" db="EMBL/GenBank/DDBJ databases">
        <authorList>
            <person name="Talla V."/>
            <person name="Backstrom N."/>
        </authorList>
    </citation>
    <scope>NUCLEOTIDE SEQUENCE [LARGE SCALE GENOMIC DNA]</scope>
</reference>
<dbReference type="EMBL" id="FZQP02004145">
    <property type="protein sequence ID" value="VVC99450.1"/>
    <property type="molecule type" value="Genomic_DNA"/>
</dbReference>
<dbReference type="GO" id="GO:0009408">
    <property type="term" value="P:response to heat"/>
    <property type="evidence" value="ECO:0007669"/>
    <property type="project" value="UniProtKB-ARBA"/>
</dbReference>
<dbReference type="PIRSF" id="PIRSF036514">
    <property type="entry name" value="Sm_HSP_B1"/>
    <property type="match status" value="1"/>
</dbReference>
<keyword evidence="3" id="KW-0862">Zinc</keyword>
<feature type="domain" description="SHSP" evidence="7">
    <location>
        <begin position="46"/>
        <end position="159"/>
    </location>
</feature>
<feature type="compositionally biased region" description="Basic and acidic residues" evidence="6">
    <location>
        <begin position="162"/>
        <end position="180"/>
    </location>
</feature>
<evidence type="ECO:0000313" key="8">
    <source>
        <dbReference type="EMBL" id="VVC99450.1"/>
    </source>
</evidence>
<name>A0A5E4QP47_9NEOP</name>
<gene>
    <name evidence="8" type="ORF">LSINAPIS_LOCUS10329</name>
</gene>
<dbReference type="InterPro" id="IPR055269">
    <property type="entry name" value="Alpha-crystallin/HSP_16"/>
</dbReference>
<evidence type="ECO:0000256" key="4">
    <source>
        <dbReference type="PROSITE-ProRule" id="PRU00285"/>
    </source>
</evidence>
<dbReference type="InterPro" id="IPR002068">
    <property type="entry name" value="A-crystallin/Hsp20_dom"/>
</dbReference>
<keyword evidence="9" id="KW-1185">Reference proteome</keyword>
<dbReference type="AlphaFoldDB" id="A0A5E4QP47"/>
<sequence length="180" mass="20704">MSLAPYFFDYDLPRWPRRLLDQNFGLTLTPNDLLTASTSPLPRLNRFWWPRDTSSAIKVDKDKWSINIDVQHFSPDEITVKTSEGCIVVEGNDRNRKDEEKQDEHGFVTRHFVRKFKLPQDLNIDAIESRLSSDGVLTVLAPKKAEIQEGERNVPITQTGPVRKEINIEGSAEEKDNKQV</sequence>
<proteinExistence type="inferred from homology"/>
<dbReference type="InterPro" id="IPR001436">
    <property type="entry name" value="Alpha-crystallin/sHSP_animal"/>
</dbReference>
<keyword evidence="3" id="KW-0479">Metal-binding</keyword>
<organism evidence="8 9">
    <name type="scientific">Leptidea sinapis</name>
    <dbReference type="NCBI Taxonomy" id="189913"/>
    <lineage>
        <taxon>Eukaryota</taxon>
        <taxon>Metazoa</taxon>
        <taxon>Ecdysozoa</taxon>
        <taxon>Arthropoda</taxon>
        <taxon>Hexapoda</taxon>
        <taxon>Insecta</taxon>
        <taxon>Pterygota</taxon>
        <taxon>Neoptera</taxon>
        <taxon>Endopterygota</taxon>
        <taxon>Lepidoptera</taxon>
        <taxon>Glossata</taxon>
        <taxon>Ditrysia</taxon>
        <taxon>Papilionoidea</taxon>
        <taxon>Pieridae</taxon>
        <taxon>Dismorphiinae</taxon>
        <taxon>Leptidea</taxon>
    </lineage>
</organism>
<dbReference type="CDD" id="cd06526">
    <property type="entry name" value="metazoan_ACD"/>
    <property type="match status" value="1"/>
</dbReference>
<dbReference type="PROSITE" id="PS01031">
    <property type="entry name" value="SHSP"/>
    <property type="match status" value="1"/>
</dbReference>
<dbReference type="Proteomes" id="UP000324832">
    <property type="component" value="Unassembled WGS sequence"/>
</dbReference>
<evidence type="ECO:0000313" key="9">
    <source>
        <dbReference type="Proteomes" id="UP000324832"/>
    </source>
</evidence>
<evidence type="ECO:0000256" key="5">
    <source>
        <dbReference type="RuleBase" id="RU003616"/>
    </source>
</evidence>
<dbReference type="Pfam" id="PF00011">
    <property type="entry name" value="HSP20"/>
    <property type="match status" value="1"/>
</dbReference>
<evidence type="ECO:0000256" key="2">
    <source>
        <dbReference type="PIRNR" id="PIRNR036514"/>
    </source>
</evidence>
<evidence type="ECO:0000256" key="6">
    <source>
        <dbReference type="SAM" id="MobiDB-lite"/>
    </source>
</evidence>
<dbReference type="SUPFAM" id="SSF49764">
    <property type="entry name" value="HSP20-like chaperones"/>
    <property type="match status" value="1"/>
</dbReference>
<protein>
    <recommendedName>
        <fullName evidence="7">SHSP domain-containing protein</fullName>
    </recommendedName>
</protein>
<keyword evidence="1" id="KW-0346">Stress response</keyword>
<feature type="binding site" evidence="3">
    <location>
        <position position="100"/>
    </location>
    <ligand>
        <name>Zn(2+)</name>
        <dbReference type="ChEBI" id="CHEBI:29105"/>
        <label>1</label>
    </ligand>
</feature>
<evidence type="ECO:0000256" key="1">
    <source>
        <dbReference type="ARBA" id="ARBA00023016"/>
    </source>
</evidence>
<dbReference type="PRINTS" id="PR00299">
    <property type="entry name" value="ACRYSTALLIN"/>
</dbReference>
<dbReference type="GO" id="GO:0046872">
    <property type="term" value="F:metal ion binding"/>
    <property type="evidence" value="ECO:0007669"/>
    <property type="project" value="UniProtKB-KW"/>
</dbReference>